<dbReference type="RefSeq" id="WP_150763119.1">
    <property type="nucleotide sequence ID" value="NZ_CABVHW010000001.1"/>
</dbReference>
<gene>
    <name evidence="2" type="ORF">PS710_00621</name>
</gene>
<organism evidence="2 3">
    <name type="scientific">Pseudomonas fluorescens</name>
    <dbReference type="NCBI Taxonomy" id="294"/>
    <lineage>
        <taxon>Bacteria</taxon>
        <taxon>Pseudomonadati</taxon>
        <taxon>Pseudomonadota</taxon>
        <taxon>Gammaproteobacteria</taxon>
        <taxon>Pseudomonadales</taxon>
        <taxon>Pseudomonadaceae</taxon>
        <taxon>Pseudomonas</taxon>
    </lineage>
</organism>
<evidence type="ECO:0000256" key="1">
    <source>
        <dbReference type="SAM" id="MobiDB-lite"/>
    </source>
</evidence>
<dbReference type="InterPro" id="IPR024410">
    <property type="entry name" value="Phage_TAC_12"/>
</dbReference>
<protein>
    <recommendedName>
        <fullName evidence="4">Phage tail protein</fullName>
    </recommendedName>
</protein>
<proteinExistence type="predicted"/>
<evidence type="ECO:0000313" key="2">
    <source>
        <dbReference type="EMBL" id="VVN74000.1"/>
    </source>
</evidence>
<sequence>MQLSINGLKEMGAFTGRPVEREIKWIQGGKELTATVFVRPLGYRTAVNDVLSATGKVESYAGRIAASICNEAGQPVFSVEDITGDADPERGALDGNLTVALMMVIAEVNNMGKTMSSATPTSSGTNSPSPSEPQ</sequence>
<feature type="region of interest" description="Disordered" evidence="1">
    <location>
        <begin position="113"/>
        <end position="134"/>
    </location>
</feature>
<dbReference type="Pfam" id="PF16459">
    <property type="entry name" value="Phage_TAC_13"/>
    <property type="match status" value="1"/>
</dbReference>
<reference evidence="2 3" key="1">
    <citation type="submission" date="2019-09" db="EMBL/GenBank/DDBJ databases">
        <authorList>
            <person name="Chandra G."/>
            <person name="Truman W A."/>
        </authorList>
    </citation>
    <scope>NUCLEOTIDE SEQUENCE [LARGE SCALE GENOMIC DNA]</scope>
    <source>
        <strain evidence="2">PS710</strain>
    </source>
</reference>
<dbReference type="Proteomes" id="UP000381093">
    <property type="component" value="Unassembled WGS sequence"/>
</dbReference>
<name>A0A5E7A6A1_PSEFL</name>
<evidence type="ECO:0000313" key="3">
    <source>
        <dbReference type="Proteomes" id="UP000381093"/>
    </source>
</evidence>
<dbReference type="EMBL" id="CABVHW010000001">
    <property type="protein sequence ID" value="VVN74000.1"/>
    <property type="molecule type" value="Genomic_DNA"/>
</dbReference>
<evidence type="ECO:0008006" key="4">
    <source>
        <dbReference type="Google" id="ProtNLM"/>
    </source>
</evidence>
<accession>A0A5E7A6A1</accession>
<feature type="compositionally biased region" description="Low complexity" evidence="1">
    <location>
        <begin position="116"/>
        <end position="134"/>
    </location>
</feature>
<dbReference type="AlphaFoldDB" id="A0A5E7A6A1"/>